<dbReference type="Pfam" id="PF08637">
    <property type="entry name" value="NCA2"/>
    <property type="match status" value="1"/>
</dbReference>
<keyword evidence="5 6" id="KW-0472">Membrane</keyword>
<proteinExistence type="predicted"/>
<evidence type="ECO:0000313" key="8">
    <source>
        <dbReference type="Proteomes" id="UP001163846"/>
    </source>
</evidence>
<dbReference type="Proteomes" id="UP001163846">
    <property type="component" value="Unassembled WGS sequence"/>
</dbReference>
<evidence type="ECO:0000256" key="4">
    <source>
        <dbReference type="ARBA" id="ARBA00023128"/>
    </source>
</evidence>
<dbReference type="InterPro" id="IPR013946">
    <property type="entry name" value="NCA2-like"/>
</dbReference>
<reference evidence="7" key="1">
    <citation type="submission" date="2022-08" db="EMBL/GenBank/DDBJ databases">
        <authorList>
            <consortium name="DOE Joint Genome Institute"/>
            <person name="Min B."/>
            <person name="Riley R."/>
            <person name="Sierra-Patev S."/>
            <person name="Naranjo-Ortiz M."/>
            <person name="Looney B."/>
            <person name="Konkel Z."/>
            <person name="Slot J.C."/>
            <person name="Sakamoto Y."/>
            <person name="Steenwyk J.L."/>
            <person name="Rokas A."/>
            <person name="Carro J."/>
            <person name="Camarero S."/>
            <person name="Ferreira P."/>
            <person name="Molpeceres G."/>
            <person name="Ruiz-Duenas F.J."/>
            <person name="Serrano A."/>
            <person name="Henrissat B."/>
            <person name="Drula E."/>
            <person name="Hughes K.W."/>
            <person name="Mata J.L."/>
            <person name="Ishikawa N.K."/>
            <person name="Vargas-Isla R."/>
            <person name="Ushijima S."/>
            <person name="Smith C.A."/>
            <person name="Ahrendt S."/>
            <person name="Andreopoulos W."/>
            <person name="He G."/>
            <person name="Labutti K."/>
            <person name="Lipzen A."/>
            <person name="Ng V."/>
            <person name="Sandor L."/>
            <person name="Barry K."/>
            <person name="Martinez A.T."/>
            <person name="Xiao Y."/>
            <person name="Gibbons J.G."/>
            <person name="Terashima K."/>
            <person name="Hibbett D.S."/>
            <person name="Grigoriev I.V."/>
        </authorList>
    </citation>
    <scope>NUCLEOTIDE SEQUENCE</scope>
    <source>
        <strain evidence="7">TFB9207</strain>
    </source>
</reference>
<evidence type="ECO:0000256" key="5">
    <source>
        <dbReference type="ARBA" id="ARBA00023136"/>
    </source>
</evidence>
<evidence type="ECO:0000256" key="1">
    <source>
        <dbReference type="ARBA" id="ARBA00004225"/>
    </source>
</evidence>
<dbReference type="PANTHER" id="PTHR28234:SF1">
    <property type="entry name" value="NUCLEAR CONTROL OF ATPASE PROTEIN 2"/>
    <property type="match status" value="1"/>
</dbReference>
<dbReference type="AlphaFoldDB" id="A0AA38UMP1"/>
<dbReference type="GO" id="GO:0005741">
    <property type="term" value="C:mitochondrial outer membrane"/>
    <property type="evidence" value="ECO:0007669"/>
    <property type="project" value="TreeGrafter"/>
</dbReference>
<gene>
    <name evidence="7" type="ORF">F5878DRAFT_602103</name>
</gene>
<evidence type="ECO:0000256" key="3">
    <source>
        <dbReference type="ARBA" id="ARBA00022989"/>
    </source>
</evidence>
<name>A0AA38UMP1_9AGAR</name>
<evidence type="ECO:0000256" key="6">
    <source>
        <dbReference type="SAM" id="Phobius"/>
    </source>
</evidence>
<dbReference type="PANTHER" id="PTHR28234">
    <property type="entry name" value="NUCLEAR CONTROL OF ATPASE PROTEIN 2"/>
    <property type="match status" value="1"/>
</dbReference>
<evidence type="ECO:0000256" key="2">
    <source>
        <dbReference type="ARBA" id="ARBA00022692"/>
    </source>
</evidence>
<keyword evidence="4" id="KW-0496">Mitochondrion</keyword>
<accession>A0AA38UMP1</accession>
<keyword evidence="2 6" id="KW-0812">Transmembrane</keyword>
<sequence length="639" mass="72830">MAPPPSFIREFVKPLPVHSYDQPDHKNALRRLQDLHRSRTDKGGVEAAGFAQQAQDETIRERGEEDDLTRQILASAYARALQSALLQAVEAETEAEWWSDVERTKWRVLWYLIQTLPCRVYDLLQTMAKATEELRWSRPPPEIVFPSLFPHLQHRPRLHRITTFRELRLPRPTSNVFEQTIESIRNIFYASQKVLLVPLHYTLQEVSLKKQELLRIRDDCARTLGSLVLLRPEVQKCLDSANAPLDSKNEQFTDLTTDLLIAMKQPDIVYDGHNQYDSRLIRLSTLLDVSQQDSLRLHSLGLSRPSRLTRMWPRLVFGPPLFIYSTYYLYSSRGTLLSFVHDAKDVIQGFILDWCIKPLAGVLDTVKASKNDQAGWLVTKEGVQADHDSLERMARALAADHLRYSPSQLDDLSARIRLGDLTPVLKLYEEDIKSPFKSAVGGTLLRTVFIQVQKAKVDLDQALSGIDRLMKSQELTFAFVGLSPAMVIVYLVGGYVTRMIWPSNSDKGKYGGRKERERVFWAMRRVERLLILDKAHDESTTKDSSSSTITPHNSHPSALTTGLLILSLTQLRTYAERHLPSGSSSSANQEHSFSATSLREAFLEDLSDLQDPVLGVDQKRMVVERMWRCWAGTVFGRAK</sequence>
<protein>
    <submittedName>
        <fullName evidence="7">NCA2-domain-containing protein</fullName>
    </submittedName>
</protein>
<evidence type="ECO:0000313" key="7">
    <source>
        <dbReference type="EMBL" id="KAJ3844397.1"/>
    </source>
</evidence>
<keyword evidence="3 6" id="KW-1133">Transmembrane helix</keyword>
<organism evidence="7 8">
    <name type="scientific">Lentinula raphanica</name>
    <dbReference type="NCBI Taxonomy" id="153919"/>
    <lineage>
        <taxon>Eukaryota</taxon>
        <taxon>Fungi</taxon>
        <taxon>Dikarya</taxon>
        <taxon>Basidiomycota</taxon>
        <taxon>Agaricomycotina</taxon>
        <taxon>Agaricomycetes</taxon>
        <taxon>Agaricomycetidae</taxon>
        <taxon>Agaricales</taxon>
        <taxon>Marasmiineae</taxon>
        <taxon>Omphalotaceae</taxon>
        <taxon>Lentinula</taxon>
    </lineage>
</organism>
<feature type="transmembrane region" description="Helical" evidence="6">
    <location>
        <begin position="475"/>
        <end position="496"/>
    </location>
</feature>
<comment type="caution">
    <text evidence="7">The sequence shown here is derived from an EMBL/GenBank/DDBJ whole genome shotgun (WGS) entry which is preliminary data.</text>
</comment>
<keyword evidence="8" id="KW-1185">Reference proteome</keyword>
<comment type="subcellular location">
    <subcellularLocation>
        <location evidence="1">Mitochondrion membrane</location>
        <topology evidence="1">Multi-pass membrane protein</topology>
    </subcellularLocation>
</comment>
<dbReference type="EMBL" id="MU805954">
    <property type="protein sequence ID" value="KAJ3844397.1"/>
    <property type="molecule type" value="Genomic_DNA"/>
</dbReference>